<comment type="caution">
    <text evidence="1">The sequence shown here is derived from an EMBL/GenBank/DDBJ whole genome shotgun (WGS) entry which is preliminary data.</text>
</comment>
<accession>A0A9Q1GTH1</accession>
<keyword evidence="2" id="KW-1185">Reference proteome</keyword>
<evidence type="ECO:0000313" key="2">
    <source>
        <dbReference type="Proteomes" id="UP001153076"/>
    </source>
</evidence>
<dbReference type="EMBL" id="JAKOGI010001398">
    <property type="protein sequence ID" value="KAJ8425818.1"/>
    <property type="molecule type" value="Genomic_DNA"/>
</dbReference>
<organism evidence="1 2">
    <name type="scientific">Carnegiea gigantea</name>
    <dbReference type="NCBI Taxonomy" id="171969"/>
    <lineage>
        <taxon>Eukaryota</taxon>
        <taxon>Viridiplantae</taxon>
        <taxon>Streptophyta</taxon>
        <taxon>Embryophyta</taxon>
        <taxon>Tracheophyta</taxon>
        <taxon>Spermatophyta</taxon>
        <taxon>Magnoliopsida</taxon>
        <taxon>eudicotyledons</taxon>
        <taxon>Gunneridae</taxon>
        <taxon>Pentapetalae</taxon>
        <taxon>Caryophyllales</taxon>
        <taxon>Cactineae</taxon>
        <taxon>Cactaceae</taxon>
        <taxon>Cactoideae</taxon>
        <taxon>Echinocereeae</taxon>
        <taxon>Carnegiea</taxon>
    </lineage>
</organism>
<dbReference type="AlphaFoldDB" id="A0A9Q1GTH1"/>
<dbReference type="Proteomes" id="UP001153076">
    <property type="component" value="Unassembled WGS sequence"/>
</dbReference>
<evidence type="ECO:0000313" key="1">
    <source>
        <dbReference type="EMBL" id="KAJ8425818.1"/>
    </source>
</evidence>
<sequence>MYQLHQLIGAKKIRNKARDLRDGYGKDAAIFIKECTMKLQSAFKQHVGSVIRKGDGSPRNEGFVKGSVGGKFLFKEVNGSMEGSVSFVEESCADLGGGGMSASDRDDVANVNNDMIREKVARGRDNLSWRVDDGGIRLQGRYTLAKIGKFNKILEPY</sequence>
<protein>
    <submittedName>
        <fullName evidence="1">Uncharacterized protein</fullName>
    </submittedName>
</protein>
<reference evidence="1" key="1">
    <citation type="submission" date="2022-04" db="EMBL/GenBank/DDBJ databases">
        <title>Carnegiea gigantea Genome sequencing and assembly v2.</title>
        <authorList>
            <person name="Copetti D."/>
            <person name="Sanderson M.J."/>
            <person name="Burquez A."/>
            <person name="Wojciechowski M.F."/>
        </authorList>
    </citation>
    <scope>NUCLEOTIDE SEQUENCE</scope>
    <source>
        <strain evidence="1">SGP5-SGP5p</strain>
        <tissue evidence="1">Aerial part</tissue>
    </source>
</reference>
<name>A0A9Q1GTH1_9CARY</name>
<gene>
    <name evidence="1" type="ORF">Cgig2_028179</name>
</gene>
<proteinExistence type="predicted"/>